<reference evidence="3" key="1">
    <citation type="submission" date="2018-06" db="EMBL/GenBank/DDBJ databases">
        <authorList>
            <person name="Zhirakovskaya E."/>
        </authorList>
    </citation>
    <scope>NUCLEOTIDE SEQUENCE</scope>
</reference>
<gene>
    <name evidence="3" type="ORF">MNBD_GAMMA23-1618</name>
</gene>
<evidence type="ECO:0000256" key="1">
    <source>
        <dbReference type="SAM" id="Coils"/>
    </source>
</evidence>
<sequence length="189" mass="21210">MSDKKPTQKPVKRSPSETIEKDQDDLMSTLESIRGLLEQSEGKLNAARESISLANTQTQRSSASITSSEIKIDEEIVPILDNIVNSDLSLSKLPNIPELDSVFTPTAHESSQEIEQIDIDSEPVEITSNTPDIAALTQKNRLIDALDNLQLDLKESLRETLMKTMVKLEKDLKDRISDRIEQIKKEILK</sequence>
<protein>
    <submittedName>
        <fullName evidence="3">Uncharacterized protein</fullName>
    </submittedName>
</protein>
<dbReference type="EMBL" id="UOFT01000012">
    <property type="protein sequence ID" value="VAW91676.1"/>
    <property type="molecule type" value="Genomic_DNA"/>
</dbReference>
<feature type="coiled-coil region" evidence="1">
    <location>
        <begin position="139"/>
        <end position="186"/>
    </location>
</feature>
<keyword evidence="1" id="KW-0175">Coiled coil</keyword>
<feature type="region of interest" description="Disordered" evidence="2">
    <location>
        <begin position="1"/>
        <end position="24"/>
    </location>
</feature>
<evidence type="ECO:0000256" key="2">
    <source>
        <dbReference type="SAM" id="MobiDB-lite"/>
    </source>
</evidence>
<proteinExistence type="predicted"/>
<organism evidence="3">
    <name type="scientific">hydrothermal vent metagenome</name>
    <dbReference type="NCBI Taxonomy" id="652676"/>
    <lineage>
        <taxon>unclassified sequences</taxon>
        <taxon>metagenomes</taxon>
        <taxon>ecological metagenomes</taxon>
    </lineage>
</organism>
<dbReference type="AlphaFoldDB" id="A0A3B1AGB6"/>
<evidence type="ECO:0000313" key="3">
    <source>
        <dbReference type="EMBL" id="VAW91676.1"/>
    </source>
</evidence>
<accession>A0A3B1AGB6</accession>
<feature type="coiled-coil region" evidence="1">
    <location>
        <begin position="30"/>
        <end position="57"/>
    </location>
</feature>
<name>A0A3B1AGB6_9ZZZZ</name>